<protein>
    <recommendedName>
        <fullName evidence="2">DUF6299 domain-containing protein</fullName>
    </recommendedName>
</protein>
<dbReference type="Pfam" id="PF19816">
    <property type="entry name" value="DUF6299"/>
    <property type="match status" value="1"/>
</dbReference>
<keyword evidence="4" id="KW-1185">Reference proteome</keyword>
<dbReference type="RefSeq" id="WP_345128570.1">
    <property type="nucleotide sequence ID" value="NZ_BAABAT010000009.1"/>
</dbReference>
<organism evidence="3 4">
    <name type="scientific">Dactylosporangium darangshiense</name>
    <dbReference type="NCBI Taxonomy" id="579108"/>
    <lineage>
        <taxon>Bacteria</taxon>
        <taxon>Bacillati</taxon>
        <taxon>Actinomycetota</taxon>
        <taxon>Actinomycetes</taxon>
        <taxon>Micromonosporales</taxon>
        <taxon>Micromonosporaceae</taxon>
        <taxon>Dactylosporangium</taxon>
    </lineage>
</organism>
<evidence type="ECO:0000313" key="4">
    <source>
        <dbReference type="Proteomes" id="UP001500620"/>
    </source>
</evidence>
<dbReference type="EMBL" id="BAABAT010000009">
    <property type="protein sequence ID" value="GAA4250553.1"/>
    <property type="molecule type" value="Genomic_DNA"/>
</dbReference>
<evidence type="ECO:0000313" key="3">
    <source>
        <dbReference type="EMBL" id="GAA4250553.1"/>
    </source>
</evidence>
<dbReference type="InterPro" id="IPR046266">
    <property type="entry name" value="DUF6299"/>
</dbReference>
<feature type="domain" description="DUF6299" evidence="2">
    <location>
        <begin position="36"/>
        <end position="126"/>
    </location>
</feature>
<feature type="signal peptide" evidence="1">
    <location>
        <begin position="1"/>
        <end position="21"/>
    </location>
</feature>
<comment type="caution">
    <text evidence="3">The sequence shown here is derived from an EMBL/GenBank/DDBJ whole genome shotgun (WGS) entry which is preliminary data.</text>
</comment>
<proteinExistence type="predicted"/>
<sequence>MRFAKRLGMFALAGLPATALAVGVFAPAAHAQTLPEVTIDRTGTISKTGAVTISGTFRCATGTATLVLDGLITQSASSGLFNSTLVPNPGDRKARCDNRPHQWSSGLYLTSGSFRQGNASILATVYYGANCQTGPGCNASPSFTDTVRLTKRGHDHEHEHEHDD</sequence>
<evidence type="ECO:0000259" key="2">
    <source>
        <dbReference type="Pfam" id="PF19816"/>
    </source>
</evidence>
<accession>A0ABP8D9G9</accession>
<name>A0ABP8D9G9_9ACTN</name>
<keyword evidence="1" id="KW-0732">Signal</keyword>
<gene>
    <name evidence="3" type="ORF">GCM10022255_039690</name>
</gene>
<feature type="chain" id="PRO_5047441006" description="DUF6299 domain-containing protein" evidence="1">
    <location>
        <begin position="22"/>
        <end position="164"/>
    </location>
</feature>
<evidence type="ECO:0000256" key="1">
    <source>
        <dbReference type="SAM" id="SignalP"/>
    </source>
</evidence>
<reference evidence="4" key="1">
    <citation type="journal article" date="2019" name="Int. J. Syst. Evol. Microbiol.">
        <title>The Global Catalogue of Microorganisms (GCM) 10K type strain sequencing project: providing services to taxonomists for standard genome sequencing and annotation.</title>
        <authorList>
            <consortium name="The Broad Institute Genomics Platform"/>
            <consortium name="The Broad Institute Genome Sequencing Center for Infectious Disease"/>
            <person name="Wu L."/>
            <person name="Ma J."/>
        </authorList>
    </citation>
    <scope>NUCLEOTIDE SEQUENCE [LARGE SCALE GENOMIC DNA]</scope>
    <source>
        <strain evidence="4">JCM 17441</strain>
    </source>
</reference>
<dbReference type="Proteomes" id="UP001500620">
    <property type="component" value="Unassembled WGS sequence"/>
</dbReference>